<feature type="binding site" evidence="7">
    <location>
        <position position="194"/>
    </location>
    <ligand>
        <name>Zn(2+)</name>
        <dbReference type="ChEBI" id="CHEBI:29105"/>
    </ligand>
</feature>
<dbReference type="HAMAP" id="MF_00687">
    <property type="entry name" value="KduI"/>
    <property type="match status" value="1"/>
</dbReference>
<dbReference type="EC" id="5.3.1.17" evidence="7"/>
<gene>
    <name evidence="8" type="primary">kduI1</name>
    <name evidence="7" type="synonym">kduI</name>
    <name evidence="8" type="ORF">PAM7971_00770</name>
</gene>
<dbReference type="Gene3D" id="2.60.120.520">
    <property type="entry name" value="pectin degrading enzyme 5-keto 4- deoxyuronate isomerase, domain 1"/>
    <property type="match status" value="1"/>
</dbReference>
<comment type="pathway">
    <text evidence="2 7">Glycan metabolism; pectin degradation; 2-dehydro-3-deoxy-D-gluconate from pectin: step 4/5.</text>
</comment>
<dbReference type="RefSeq" id="WP_085847675.1">
    <property type="nucleotide sequence ID" value="NZ_FNZV01000002.1"/>
</dbReference>
<dbReference type="PANTHER" id="PTHR38461:SF1">
    <property type="entry name" value="4-DEOXY-L-THREO-5-HEXOSULOSE-URONATE KETOL-ISOMERASE"/>
    <property type="match status" value="1"/>
</dbReference>
<sequence length="276" mass="30613">MTKLNVETRHAVHPDHAKGMDTQTLRDNFLAQGMFADGEIRLVYTHYDRFTVGGAVPAGGSLTLDKVDETRTATFLERREMGIVNIGDAGTVEAAGETYAMNKGDVLYLGMGSGPVTFKGQGRFYITSCPAHHTHASRLITVEDAKKVEMGEAATSNKRTIKMFIHPLVMESCQLVLGYTSLEEGSVWNTMPAHVHDRRMEAYLYWGMAEESRVLHLMGEPTETRHLFVADEEAIISPTWSIHSGAGIGEYTFIWAMAGDNVDYTDMDFVQAAELR</sequence>
<dbReference type="STRING" id="658057.SAMN04488032_102316"/>
<dbReference type="InterPro" id="IPR007045">
    <property type="entry name" value="KduI"/>
</dbReference>
<evidence type="ECO:0000313" key="8">
    <source>
        <dbReference type="EMBL" id="SLN23711.1"/>
    </source>
</evidence>
<accession>A0A1Y5RS23</accession>
<comment type="catalytic activity">
    <reaction evidence="1 7">
        <text>5-dehydro-4-deoxy-D-glucuronate = 3-deoxy-D-glycero-2,5-hexodiulosonate</text>
        <dbReference type="Rhea" id="RHEA:23896"/>
        <dbReference type="ChEBI" id="CHEBI:17117"/>
        <dbReference type="ChEBI" id="CHEBI:29071"/>
        <dbReference type="EC" id="5.3.1.17"/>
    </reaction>
</comment>
<evidence type="ECO:0000313" key="9">
    <source>
        <dbReference type="Proteomes" id="UP000193307"/>
    </source>
</evidence>
<dbReference type="GO" id="GO:0019698">
    <property type="term" value="P:D-galacturonate catabolic process"/>
    <property type="evidence" value="ECO:0007669"/>
    <property type="project" value="TreeGrafter"/>
</dbReference>
<comment type="similarity">
    <text evidence="3 7">Belongs to the KduI family.</text>
</comment>
<keyword evidence="5 7" id="KW-0862">Zinc</keyword>
<dbReference type="InterPro" id="IPR027449">
    <property type="entry name" value="KduI_N"/>
</dbReference>
<dbReference type="InterPro" id="IPR014710">
    <property type="entry name" value="RmlC-like_jellyroll"/>
</dbReference>
<reference evidence="8 9" key="1">
    <citation type="submission" date="2017-03" db="EMBL/GenBank/DDBJ databases">
        <authorList>
            <person name="Afonso C.L."/>
            <person name="Miller P.J."/>
            <person name="Scott M.A."/>
            <person name="Spackman E."/>
            <person name="Goraichik I."/>
            <person name="Dimitrov K.M."/>
            <person name="Suarez D.L."/>
            <person name="Swayne D.E."/>
        </authorList>
    </citation>
    <scope>NUCLEOTIDE SEQUENCE [LARGE SCALE GENOMIC DNA]</scope>
    <source>
        <strain evidence="8 9">CECT 7971</strain>
    </source>
</reference>
<evidence type="ECO:0000256" key="7">
    <source>
        <dbReference type="HAMAP-Rule" id="MF_00687"/>
    </source>
</evidence>
<keyword evidence="4 7" id="KW-0479">Metal-binding</keyword>
<dbReference type="PANTHER" id="PTHR38461">
    <property type="entry name" value="4-DEOXY-L-THREO-5-HEXOSULOSE-URONATE KETOL-ISOMERASE"/>
    <property type="match status" value="1"/>
</dbReference>
<organism evidence="8 9">
    <name type="scientific">Pacificibacter marinus</name>
    <dbReference type="NCBI Taxonomy" id="658057"/>
    <lineage>
        <taxon>Bacteria</taxon>
        <taxon>Pseudomonadati</taxon>
        <taxon>Pseudomonadota</taxon>
        <taxon>Alphaproteobacteria</taxon>
        <taxon>Rhodobacterales</taxon>
        <taxon>Roseobacteraceae</taxon>
        <taxon>Pacificibacter</taxon>
    </lineage>
</organism>
<dbReference type="OrthoDB" id="9770644at2"/>
<dbReference type="GO" id="GO:0045490">
    <property type="term" value="P:pectin catabolic process"/>
    <property type="evidence" value="ECO:0007669"/>
    <property type="project" value="UniProtKB-UniRule"/>
</dbReference>
<dbReference type="Pfam" id="PF04962">
    <property type="entry name" value="KduI"/>
    <property type="match status" value="1"/>
</dbReference>
<dbReference type="Gene3D" id="2.60.120.10">
    <property type="entry name" value="Jelly Rolls"/>
    <property type="match status" value="1"/>
</dbReference>
<dbReference type="UniPathway" id="UPA00545">
    <property type="reaction ID" value="UER00826"/>
</dbReference>
<feature type="binding site" evidence="7">
    <location>
        <position position="196"/>
    </location>
    <ligand>
        <name>Zn(2+)</name>
        <dbReference type="ChEBI" id="CHEBI:29105"/>
    </ligand>
</feature>
<dbReference type="GO" id="GO:0042840">
    <property type="term" value="P:D-glucuronate catabolic process"/>
    <property type="evidence" value="ECO:0007669"/>
    <property type="project" value="TreeGrafter"/>
</dbReference>
<name>A0A1Y5RS23_9RHOB</name>
<dbReference type="EMBL" id="FWFW01000002">
    <property type="protein sequence ID" value="SLN23711.1"/>
    <property type="molecule type" value="Genomic_DNA"/>
</dbReference>
<keyword evidence="6 7" id="KW-0413">Isomerase</keyword>
<evidence type="ECO:0000256" key="1">
    <source>
        <dbReference type="ARBA" id="ARBA00000552"/>
    </source>
</evidence>
<evidence type="ECO:0000256" key="2">
    <source>
        <dbReference type="ARBA" id="ARBA00005148"/>
    </source>
</evidence>
<feature type="binding site" evidence="7">
    <location>
        <position position="201"/>
    </location>
    <ligand>
        <name>Zn(2+)</name>
        <dbReference type="ChEBI" id="CHEBI:29105"/>
    </ligand>
</feature>
<dbReference type="Proteomes" id="UP000193307">
    <property type="component" value="Unassembled WGS sequence"/>
</dbReference>
<dbReference type="InterPro" id="IPR021120">
    <property type="entry name" value="KduI/IolB_isomerase"/>
</dbReference>
<dbReference type="PIRSF" id="PIRSF006625">
    <property type="entry name" value="KduI"/>
    <property type="match status" value="1"/>
</dbReference>
<comment type="function">
    <text evidence="7">Catalyzes the isomerization of 5-dehydro-4-deoxy-D-glucuronate to 3-deoxy-D-glycero-2,5-hexodiulosonate.</text>
</comment>
<evidence type="ECO:0000256" key="3">
    <source>
        <dbReference type="ARBA" id="ARBA00008086"/>
    </source>
</evidence>
<comment type="cofactor">
    <cofactor evidence="7">
        <name>Zn(2+)</name>
        <dbReference type="ChEBI" id="CHEBI:29105"/>
    </cofactor>
    <text evidence="7">Binds 1 zinc ion per subunit.</text>
</comment>
<evidence type="ECO:0000256" key="4">
    <source>
        <dbReference type="ARBA" id="ARBA00022723"/>
    </source>
</evidence>
<protein>
    <recommendedName>
        <fullName evidence="7">4-deoxy-L-threo-5-hexosulose-uronate ketol-isomerase</fullName>
        <ecNumber evidence="7">5.3.1.17</ecNumber>
    </recommendedName>
    <alternativeName>
        <fullName evidence="7">5-keto-4-deoxyuronate isomerase</fullName>
    </alternativeName>
    <alternativeName>
        <fullName evidence="7">DKI isomerase</fullName>
    </alternativeName>
</protein>
<dbReference type="AlphaFoldDB" id="A0A1Y5RS23"/>
<dbReference type="SUPFAM" id="SSF51182">
    <property type="entry name" value="RmlC-like cupins"/>
    <property type="match status" value="1"/>
</dbReference>
<keyword evidence="9" id="KW-1185">Reference proteome</keyword>
<evidence type="ECO:0000256" key="6">
    <source>
        <dbReference type="ARBA" id="ARBA00023235"/>
    </source>
</evidence>
<dbReference type="InterPro" id="IPR011051">
    <property type="entry name" value="RmlC_Cupin_sf"/>
</dbReference>
<proteinExistence type="inferred from homology"/>
<dbReference type="CDD" id="cd20491">
    <property type="entry name" value="cupin_KduI_C"/>
    <property type="match status" value="1"/>
</dbReference>
<dbReference type="CDD" id="cd20294">
    <property type="entry name" value="cupin_KduI_N"/>
    <property type="match status" value="1"/>
</dbReference>
<feature type="binding site" evidence="7">
    <location>
        <position position="243"/>
    </location>
    <ligand>
        <name>Zn(2+)</name>
        <dbReference type="ChEBI" id="CHEBI:29105"/>
    </ligand>
</feature>
<dbReference type="GO" id="GO:0008697">
    <property type="term" value="F:4-deoxy-L-threo-5-hexosulose-uronate ketol-isomerase activity"/>
    <property type="evidence" value="ECO:0007669"/>
    <property type="project" value="UniProtKB-UniRule"/>
</dbReference>
<evidence type="ECO:0000256" key="5">
    <source>
        <dbReference type="ARBA" id="ARBA00022833"/>
    </source>
</evidence>
<dbReference type="GO" id="GO:0008270">
    <property type="term" value="F:zinc ion binding"/>
    <property type="evidence" value="ECO:0007669"/>
    <property type="project" value="UniProtKB-UniRule"/>
</dbReference>
<dbReference type="NCBIfam" id="NF002091">
    <property type="entry name" value="PRK00924.1"/>
    <property type="match status" value="1"/>
</dbReference>